<feature type="compositionally biased region" description="Basic residues" evidence="1">
    <location>
        <begin position="134"/>
        <end position="146"/>
    </location>
</feature>
<dbReference type="AlphaFoldDB" id="A0A9J6H5E2"/>
<reference evidence="2 3" key="1">
    <citation type="journal article" date="2020" name="Cell">
        <title>Large-Scale Comparative Analyses of Tick Genomes Elucidate Their Genetic Diversity and Vector Capacities.</title>
        <authorList>
            <consortium name="Tick Genome and Microbiome Consortium (TIGMIC)"/>
            <person name="Jia N."/>
            <person name="Wang J."/>
            <person name="Shi W."/>
            <person name="Du L."/>
            <person name="Sun Y."/>
            <person name="Zhan W."/>
            <person name="Jiang J.F."/>
            <person name="Wang Q."/>
            <person name="Zhang B."/>
            <person name="Ji P."/>
            <person name="Bell-Sakyi L."/>
            <person name="Cui X.M."/>
            <person name="Yuan T.T."/>
            <person name="Jiang B.G."/>
            <person name="Yang W.F."/>
            <person name="Lam T.T."/>
            <person name="Chang Q.C."/>
            <person name="Ding S.J."/>
            <person name="Wang X.J."/>
            <person name="Zhu J.G."/>
            <person name="Ruan X.D."/>
            <person name="Zhao L."/>
            <person name="Wei J.T."/>
            <person name="Ye R.Z."/>
            <person name="Que T.C."/>
            <person name="Du C.H."/>
            <person name="Zhou Y.H."/>
            <person name="Cheng J.X."/>
            <person name="Dai P.F."/>
            <person name="Guo W.B."/>
            <person name="Han X.H."/>
            <person name="Huang E.J."/>
            <person name="Li L.F."/>
            <person name="Wei W."/>
            <person name="Gao Y.C."/>
            <person name="Liu J.Z."/>
            <person name="Shao H.Z."/>
            <person name="Wang X."/>
            <person name="Wang C.C."/>
            <person name="Yang T.C."/>
            <person name="Huo Q.B."/>
            <person name="Li W."/>
            <person name="Chen H.Y."/>
            <person name="Chen S.E."/>
            <person name="Zhou L.G."/>
            <person name="Ni X.B."/>
            <person name="Tian J.H."/>
            <person name="Sheng Y."/>
            <person name="Liu T."/>
            <person name="Pan Y.S."/>
            <person name="Xia L.Y."/>
            <person name="Li J."/>
            <person name="Zhao F."/>
            <person name="Cao W.C."/>
        </authorList>
    </citation>
    <scope>NUCLEOTIDE SEQUENCE [LARGE SCALE GENOMIC DNA]</scope>
    <source>
        <strain evidence="2">HaeL-2018</strain>
    </source>
</reference>
<dbReference type="Proteomes" id="UP000821853">
    <property type="component" value="Chromosome 9"/>
</dbReference>
<evidence type="ECO:0000313" key="3">
    <source>
        <dbReference type="Proteomes" id="UP000821853"/>
    </source>
</evidence>
<evidence type="ECO:0008006" key="4">
    <source>
        <dbReference type="Google" id="ProtNLM"/>
    </source>
</evidence>
<gene>
    <name evidence="2" type="ORF">HPB48_008934</name>
</gene>
<dbReference type="OrthoDB" id="6774612at2759"/>
<evidence type="ECO:0000256" key="1">
    <source>
        <dbReference type="SAM" id="MobiDB-lite"/>
    </source>
</evidence>
<dbReference type="EMBL" id="JABSTR010000011">
    <property type="protein sequence ID" value="KAH9382555.1"/>
    <property type="molecule type" value="Genomic_DNA"/>
</dbReference>
<name>A0A9J6H5E2_HAELO</name>
<keyword evidence="3" id="KW-1185">Reference proteome</keyword>
<dbReference type="VEuPathDB" id="VectorBase:HLOH_046903"/>
<protein>
    <recommendedName>
        <fullName evidence="4">CCHC-type domain-containing protein</fullName>
    </recommendedName>
</protein>
<sequence length="270" mass="30310">MASPLTSKKTSCSPSFSCRLEKFYASAGLVIRPPFSSRSKGLPYLAPLQQCLHCFSLEHRALDCPNRNVFLCCVTCGTKFPPDQSPSDTRHNCEPRCVNCNGEHPATEPNCPARDEATKNRKRSRDKRWEKSPHGFKNRNRSRSRRCGQRVVLKVNHSSLPQNIGFPPRLDSRKHEVIANVPCVNSPAPPPTRQPMCTHIDIQNIVPATLDQILLFLLEQEVFSIVSQALCLVLASLQELTARLASLEDDRLPHKRTPTSAEDCDSMQKE</sequence>
<organism evidence="2 3">
    <name type="scientific">Haemaphysalis longicornis</name>
    <name type="common">Bush tick</name>
    <dbReference type="NCBI Taxonomy" id="44386"/>
    <lineage>
        <taxon>Eukaryota</taxon>
        <taxon>Metazoa</taxon>
        <taxon>Ecdysozoa</taxon>
        <taxon>Arthropoda</taxon>
        <taxon>Chelicerata</taxon>
        <taxon>Arachnida</taxon>
        <taxon>Acari</taxon>
        <taxon>Parasitiformes</taxon>
        <taxon>Ixodida</taxon>
        <taxon>Ixodoidea</taxon>
        <taxon>Ixodidae</taxon>
        <taxon>Haemaphysalinae</taxon>
        <taxon>Haemaphysalis</taxon>
    </lineage>
</organism>
<feature type="region of interest" description="Disordered" evidence="1">
    <location>
        <begin position="109"/>
        <end position="146"/>
    </location>
</feature>
<proteinExistence type="predicted"/>
<accession>A0A9J6H5E2</accession>
<evidence type="ECO:0000313" key="2">
    <source>
        <dbReference type="EMBL" id="KAH9382555.1"/>
    </source>
</evidence>
<comment type="caution">
    <text evidence="2">The sequence shown here is derived from an EMBL/GenBank/DDBJ whole genome shotgun (WGS) entry which is preliminary data.</text>
</comment>